<evidence type="ECO:0000256" key="1">
    <source>
        <dbReference type="SAM" id="Phobius"/>
    </source>
</evidence>
<organism evidence="2 3">
    <name type="scientific">Flavivirga aquimarina</name>
    <dbReference type="NCBI Taxonomy" id="2027862"/>
    <lineage>
        <taxon>Bacteria</taxon>
        <taxon>Pseudomonadati</taxon>
        <taxon>Bacteroidota</taxon>
        <taxon>Flavobacteriia</taxon>
        <taxon>Flavobacteriales</taxon>
        <taxon>Flavobacteriaceae</taxon>
        <taxon>Flavivirga</taxon>
    </lineage>
</organism>
<gene>
    <name evidence="2" type="ORF">Q4Q35_04145</name>
</gene>
<keyword evidence="1" id="KW-0472">Membrane</keyword>
<keyword evidence="1" id="KW-1133">Transmembrane helix</keyword>
<protein>
    <submittedName>
        <fullName evidence="2">Prepilin-type N-terminal cleavage/methylation domain-containing protein</fullName>
    </submittedName>
</protein>
<dbReference type="RefSeq" id="WP_303276676.1">
    <property type="nucleotide sequence ID" value="NZ_JAUOEK010000056.1"/>
</dbReference>
<evidence type="ECO:0000313" key="3">
    <source>
        <dbReference type="Proteomes" id="UP001176883"/>
    </source>
</evidence>
<name>A0ABT8W798_9FLAO</name>
<dbReference type="EMBL" id="JAUOEK010000056">
    <property type="protein sequence ID" value="MDO5968990.1"/>
    <property type="molecule type" value="Genomic_DNA"/>
</dbReference>
<proteinExistence type="predicted"/>
<keyword evidence="1" id="KW-0812">Transmembrane</keyword>
<dbReference type="NCBIfam" id="TIGR02532">
    <property type="entry name" value="IV_pilin_GFxxxE"/>
    <property type="match status" value="1"/>
</dbReference>
<sequence>MNRSIIHLKGFTILEALISLMLMSIIVTITYSLFNLIGKQLSLFEKENVQVLEYNLFNSALINDIKKANDFSFSDNELSLKYYDGTYIYYSINKRNILRKHTIKTDTFNLQTTDYKLLNEDKNAKTQVLLLSLSVLNDTVNTNYFFKKDRSKMINQKYFSED</sequence>
<accession>A0ABT8W798</accession>
<evidence type="ECO:0000313" key="2">
    <source>
        <dbReference type="EMBL" id="MDO5968990.1"/>
    </source>
</evidence>
<keyword evidence="3" id="KW-1185">Reference proteome</keyword>
<dbReference type="InterPro" id="IPR012902">
    <property type="entry name" value="N_methyl_site"/>
</dbReference>
<reference evidence="2" key="1">
    <citation type="submission" date="2023-07" db="EMBL/GenBank/DDBJ databases">
        <title>Two novel species in the genus Flavivirga.</title>
        <authorList>
            <person name="Kwon K."/>
        </authorList>
    </citation>
    <scope>NUCLEOTIDE SEQUENCE</scope>
    <source>
        <strain evidence="2">KCTC 52353</strain>
    </source>
</reference>
<comment type="caution">
    <text evidence="2">The sequence shown here is derived from an EMBL/GenBank/DDBJ whole genome shotgun (WGS) entry which is preliminary data.</text>
</comment>
<feature type="transmembrane region" description="Helical" evidence="1">
    <location>
        <begin position="12"/>
        <end position="34"/>
    </location>
</feature>
<dbReference type="Proteomes" id="UP001176883">
    <property type="component" value="Unassembled WGS sequence"/>
</dbReference>